<feature type="region of interest" description="Disordered" evidence="1">
    <location>
        <begin position="1"/>
        <end position="39"/>
    </location>
</feature>
<dbReference type="Proteomes" id="UP000176253">
    <property type="component" value="Unassembled WGS sequence"/>
</dbReference>
<gene>
    <name evidence="2" type="ORF">A3D78_03635</name>
</gene>
<sequence>MPQGPQRGELLPIKKPEKSVIPTYQSETKPATSGVVSGLKTPTQLSPEIKRAYLTEITLQARLALNGSLEPEKLQRMVYETIAAGIPRESVMSVLKSVGVPITEKSATPAETKPQFDSQKPIDGKTYNALSKRFNDITRKLLRERNREKLDRLNGVPIGKILNGPFQGGDTVEARLAYNQISNLLDEIEGSEQPQLKQIKIAQPAAATRTNKTPVTNSLKVDTSKSPTGETEVTREQLQQETYGRLYGDLLTAFAKSPDITKEEFMKRISEYTKELRLAGPNLGRAVGMVNRFCQTRDLVRSVREQYPDDRALFEHTFGFSPQGEVQVIMGTIDIAFHIPNIEDRARANTGSAQREDRTARTAAEVVISRVHDPLLNGLVITLEYNDTPDVLNHARQHVVNDHIMRMRELRDSNNETLDTMSARIRSGDNPETAIFTYLDSLRGTRLRQASDEIVAFFAGGTRPEQIIQALTNQRTSYGERFRGLTPSLENLIVEGTGEVYRPYIIAQGIIMLGEGYDQSIRDCVDAFHILQSNGYSQEQVVGFLATRPPQDWKSFVTNKTITK</sequence>
<feature type="region of interest" description="Disordered" evidence="1">
    <location>
        <begin position="207"/>
        <end position="231"/>
    </location>
</feature>
<name>A0A1F5ZZ50_9BACT</name>
<protein>
    <submittedName>
        <fullName evidence="2">Uncharacterized protein</fullName>
    </submittedName>
</protein>
<accession>A0A1F5ZZ50</accession>
<evidence type="ECO:0000313" key="2">
    <source>
        <dbReference type="EMBL" id="OGG17442.1"/>
    </source>
</evidence>
<organism evidence="2 3">
    <name type="scientific">Candidatus Gottesmanbacteria bacterium RIFCSPHIGHO2_02_FULL_39_14</name>
    <dbReference type="NCBI Taxonomy" id="1798383"/>
    <lineage>
        <taxon>Bacteria</taxon>
        <taxon>Candidatus Gottesmaniibacteriota</taxon>
    </lineage>
</organism>
<evidence type="ECO:0000313" key="3">
    <source>
        <dbReference type="Proteomes" id="UP000176253"/>
    </source>
</evidence>
<proteinExistence type="predicted"/>
<evidence type="ECO:0000256" key="1">
    <source>
        <dbReference type="SAM" id="MobiDB-lite"/>
    </source>
</evidence>
<dbReference type="AlphaFoldDB" id="A0A1F5ZZ50"/>
<comment type="caution">
    <text evidence="2">The sequence shown here is derived from an EMBL/GenBank/DDBJ whole genome shotgun (WGS) entry which is preliminary data.</text>
</comment>
<dbReference type="EMBL" id="MFJM01000034">
    <property type="protein sequence ID" value="OGG17442.1"/>
    <property type="molecule type" value="Genomic_DNA"/>
</dbReference>
<feature type="compositionally biased region" description="Polar residues" evidence="1">
    <location>
        <begin position="208"/>
        <end position="231"/>
    </location>
</feature>
<feature type="compositionally biased region" description="Polar residues" evidence="1">
    <location>
        <begin position="22"/>
        <end position="39"/>
    </location>
</feature>
<reference evidence="2 3" key="1">
    <citation type="journal article" date="2016" name="Nat. Commun.">
        <title>Thousands of microbial genomes shed light on interconnected biogeochemical processes in an aquifer system.</title>
        <authorList>
            <person name="Anantharaman K."/>
            <person name="Brown C.T."/>
            <person name="Hug L.A."/>
            <person name="Sharon I."/>
            <person name="Castelle C.J."/>
            <person name="Probst A.J."/>
            <person name="Thomas B.C."/>
            <person name="Singh A."/>
            <person name="Wilkins M.J."/>
            <person name="Karaoz U."/>
            <person name="Brodie E.L."/>
            <person name="Williams K.H."/>
            <person name="Hubbard S.S."/>
            <person name="Banfield J.F."/>
        </authorList>
    </citation>
    <scope>NUCLEOTIDE SEQUENCE [LARGE SCALE GENOMIC DNA]</scope>
</reference>